<dbReference type="GO" id="GO:0016020">
    <property type="term" value="C:membrane"/>
    <property type="evidence" value="ECO:0007669"/>
    <property type="project" value="UniProtKB-SubCell"/>
</dbReference>
<feature type="transmembrane region" description="Helical" evidence="5">
    <location>
        <begin position="75"/>
        <end position="97"/>
    </location>
</feature>
<sequence length="129" mass="14222">MNDVFRILLSFLVGVIGGTTAVFTGIGVSIMVPLVLFLGIMKDYKTAVGTMFMAVFAPVTSIPAYNFYKSGNLDVVVGIAIALGYFTGSYVTSTYYIDSVEKELIYLLFGIYSLVVGYIFIRKSKYIRM</sequence>
<evidence type="ECO:0008006" key="7">
    <source>
        <dbReference type="Google" id="ProtNLM"/>
    </source>
</evidence>
<comment type="subcellular location">
    <subcellularLocation>
        <location evidence="1">Membrane</location>
        <topology evidence="1">Multi-pass membrane protein</topology>
    </subcellularLocation>
</comment>
<accession>A0A6C0EWK5</accession>
<keyword evidence="4 5" id="KW-0472">Membrane</keyword>
<evidence type="ECO:0000256" key="2">
    <source>
        <dbReference type="ARBA" id="ARBA00022692"/>
    </source>
</evidence>
<feature type="transmembrane region" description="Helical" evidence="5">
    <location>
        <begin position="7"/>
        <end position="40"/>
    </location>
</feature>
<evidence type="ECO:0000313" key="6">
    <source>
        <dbReference type="EMBL" id="QHT32913.1"/>
    </source>
</evidence>
<dbReference type="AlphaFoldDB" id="A0A6C0EWK5"/>
<proteinExistence type="predicted"/>
<dbReference type="Pfam" id="PF01925">
    <property type="entry name" value="TauE"/>
    <property type="match status" value="1"/>
</dbReference>
<evidence type="ECO:0000256" key="5">
    <source>
        <dbReference type="SAM" id="Phobius"/>
    </source>
</evidence>
<evidence type="ECO:0000256" key="3">
    <source>
        <dbReference type="ARBA" id="ARBA00022989"/>
    </source>
</evidence>
<evidence type="ECO:0000256" key="1">
    <source>
        <dbReference type="ARBA" id="ARBA00004141"/>
    </source>
</evidence>
<protein>
    <recommendedName>
        <fullName evidence="7">Membrane transporter protein</fullName>
    </recommendedName>
</protein>
<feature type="transmembrane region" description="Helical" evidence="5">
    <location>
        <begin position="46"/>
        <end position="68"/>
    </location>
</feature>
<evidence type="ECO:0000256" key="4">
    <source>
        <dbReference type="ARBA" id="ARBA00023136"/>
    </source>
</evidence>
<keyword evidence="3 5" id="KW-1133">Transmembrane helix</keyword>
<dbReference type="InterPro" id="IPR002781">
    <property type="entry name" value="TM_pro_TauE-like"/>
</dbReference>
<organism evidence="6">
    <name type="scientific">viral metagenome</name>
    <dbReference type="NCBI Taxonomy" id="1070528"/>
    <lineage>
        <taxon>unclassified sequences</taxon>
        <taxon>metagenomes</taxon>
        <taxon>organismal metagenomes</taxon>
    </lineage>
</organism>
<keyword evidence="2 5" id="KW-0812">Transmembrane</keyword>
<feature type="transmembrane region" description="Helical" evidence="5">
    <location>
        <begin position="103"/>
        <end position="121"/>
    </location>
</feature>
<reference evidence="6" key="1">
    <citation type="journal article" date="2020" name="Nature">
        <title>Giant virus diversity and host interactions through global metagenomics.</title>
        <authorList>
            <person name="Schulz F."/>
            <person name="Roux S."/>
            <person name="Paez-Espino D."/>
            <person name="Jungbluth S."/>
            <person name="Walsh D.A."/>
            <person name="Denef V.J."/>
            <person name="McMahon K.D."/>
            <person name="Konstantinidis K.T."/>
            <person name="Eloe-Fadrosh E.A."/>
            <person name="Kyrpides N.C."/>
            <person name="Woyke T."/>
        </authorList>
    </citation>
    <scope>NUCLEOTIDE SEQUENCE</scope>
    <source>
        <strain evidence="6">GVMAG-M-3300009161-34</strain>
    </source>
</reference>
<name>A0A6C0EWK5_9ZZZZ</name>
<dbReference type="EMBL" id="MN738956">
    <property type="protein sequence ID" value="QHT32913.1"/>
    <property type="molecule type" value="Genomic_DNA"/>
</dbReference>